<dbReference type="AlphaFoldDB" id="A0A7C9AZ25"/>
<organism evidence="2">
    <name type="scientific">Opuntia streptacantha</name>
    <name type="common">Prickly pear cactus</name>
    <name type="synonym">Opuntia cardona</name>
    <dbReference type="NCBI Taxonomy" id="393608"/>
    <lineage>
        <taxon>Eukaryota</taxon>
        <taxon>Viridiplantae</taxon>
        <taxon>Streptophyta</taxon>
        <taxon>Embryophyta</taxon>
        <taxon>Tracheophyta</taxon>
        <taxon>Spermatophyta</taxon>
        <taxon>Magnoliopsida</taxon>
        <taxon>eudicotyledons</taxon>
        <taxon>Gunneridae</taxon>
        <taxon>Pentapetalae</taxon>
        <taxon>Caryophyllales</taxon>
        <taxon>Cactineae</taxon>
        <taxon>Cactaceae</taxon>
        <taxon>Opuntioideae</taxon>
        <taxon>Opuntia</taxon>
    </lineage>
</organism>
<accession>A0A7C9AZ25</accession>
<protein>
    <submittedName>
        <fullName evidence="2">Uncharacterized protein</fullName>
    </submittedName>
</protein>
<feature type="region of interest" description="Disordered" evidence="1">
    <location>
        <begin position="1"/>
        <end position="26"/>
    </location>
</feature>
<reference evidence="2" key="2">
    <citation type="submission" date="2020-07" db="EMBL/GenBank/DDBJ databases">
        <authorList>
            <person name="Vera ALvarez R."/>
            <person name="Arias-Moreno D.M."/>
            <person name="Jimenez-Jacinto V."/>
            <person name="Jimenez-Bremont J.F."/>
            <person name="Swaminathan K."/>
            <person name="Moose S.P."/>
            <person name="Guerrero-Gonzalez M.L."/>
            <person name="Marino-Ramirez L."/>
            <person name="Landsman D."/>
            <person name="Rodriguez-Kessler M."/>
            <person name="Delgado-Sanchez P."/>
        </authorList>
    </citation>
    <scope>NUCLEOTIDE SEQUENCE</scope>
    <source>
        <tissue evidence="2">Cladode</tissue>
    </source>
</reference>
<sequence length="101" mass="11943">MGVNLRQFRGVNNQDGTTDESNCFNAKENDRRRGTYRAKLNIRWKQAKMAIKGDEEGRQETRTRNRLQRHNGRSSCCWIRRESHWLMKVLPCKICPNMTST</sequence>
<dbReference type="EMBL" id="GISG01279784">
    <property type="protein sequence ID" value="MBA4678597.1"/>
    <property type="molecule type" value="Transcribed_RNA"/>
</dbReference>
<evidence type="ECO:0000313" key="2">
    <source>
        <dbReference type="EMBL" id="MBA4678597.1"/>
    </source>
</evidence>
<evidence type="ECO:0000256" key="1">
    <source>
        <dbReference type="SAM" id="MobiDB-lite"/>
    </source>
</evidence>
<reference evidence="2" key="1">
    <citation type="journal article" date="2013" name="J. Plant Res.">
        <title>Effect of fungi and light on seed germination of three Opuntia species from semiarid lands of central Mexico.</title>
        <authorList>
            <person name="Delgado-Sanchez P."/>
            <person name="Jimenez-Bremont J.F."/>
            <person name="Guerrero-Gonzalez Mde L."/>
            <person name="Flores J."/>
        </authorList>
    </citation>
    <scope>NUCLEOTIDE SEQUENCE</scope>
    <source>
        <tissue evidence="2">Cladode</tissue>
    </source>
</reference>
<name>A0A7C9AZ25_OPUST</name>
<feature type="compositionally biased region" description="Polar residues" evidence="1">
    <location>
        <begin position="10"/>
        <end position="24"/>
    </location>
</feature>
<proteinExistence type="predicted"/>